<evidence type="ECO:0000259" key="3">
    <source>
        <dbReference type="SMART" id="SM00858"/>
    </source>
</evidence>
<accession>A0A6N3H1G8</accession>
<dbReference type="InterPro" id="IPR048332">
    <property type="entry name" value="GD_AH_C"/>
</dbReference>
<dbReference type="GO" id="GO:0008789">
    <property type="term" value="F:altronate dehydratase activity"/>
    <property type="evidence" value="ECO:0007669"/>
    <property type="project" value="UniProtKB-EC"/>
</dbReference>
<dbReference type="Pfam" id="PF04295">
    <property type="entry name" value="GD_AH_second"/>
    <property type="match status" value="1"/>
</dbReference>
<organism evidence="4">
    <name type="scientific">Paraprevotella clara</name>
    <dbReference type="NCBI Taxonomy" id="454154"/>
    <lineage>
        <taxon>Bacteria</taxon>
        <taxon>Pseudomonadati</taxon>
        <taxon>Bacteroidota</taxon>
        <taxon>Bacteroidia</taxon>
        <taxon>Bacteroidales</taxon>
        <taxon>Prevotellaceae</taxon>
        <taxon>Paraprevotella</taxon>
    </lineage>
</organism>
<protein>
    <submittedName>
        <fullName evidence="4">Altronate dehydratase</fullName>
        <ecNumber evidence="4">4.2.1.7</ecNumber>
    </submittedName>
</protein>
<dbReference type="CDD" id="cd11613">
    <property type="entry name" value="SAF_AH_GD"/>
    <property type="match status" value="1"/>
</dbReference>
<dbReference type="Gene3D" id="2.30.130.110">
    <property type="match status" value="1"/>
</dbReference>
<evidence type="ECO:0000256" key="1">
    <source>
        <dbReference type="ARBA" id="ARBA00010986"/>
    </source>
</evidence>
<dbReference type="PANTHER" id="PTHR30536">
    <property type="entry name" value="ALTRONATE/GALACTARATE DEHYDRATASE"/>
    <property type="match status" value="1"/>
</dbReference>
<evidence type="ECO:0000256" key="2">
    <source>
        <dbReference type="ARBA" id="ARBA00023239"/>
    </source>
</evidence>
<gene>
    <name evidence="4" type="primary">uxaA_2</name>
    <name evidence="4" type="ORF">PCLFYP37_00797</name>
</gene>
<keyword evidence="2 4" id="KW-0456">Lyase</keyword>
<evidence type="ECO:0000313" key="4">
    <source>
        <dbReference type="EMBL" id="VYU70947.1"/>
    </source>
</evidence>
<name>A0A6N3H1G8_9BACT</name>
<dbReference type="InterPro" id="IPR052172">
    <property type="entry name" value="UxaA_altronate/galactarate_dh"/>
</dbReference>
<reference evidence="4" key="1">
    <citation type="submission" date="2019-11" db="EMBL/GenBank/DDBJ databases">
        <authorList>
            <person name="Feng L."/>
        </authorList>
    </citation>
    <scope>NUCLEOTIDE SEQUENCE</scope>
    <source>
        <strain evidence="4">PclaraLFYP37</strain>
    </source>
</reference>
<dbReference type="AlphaFoldDB" id="A0A6N3H1G8"/>
<dbReference type="InterPro" id="IPR007392">
    <property type="entry name" value="GD_AH_second"/>
</dbReference>
<comment type="similarity">
    <text evidence="1">Belongs to the UxaA family.</text>
</comment>
<proteinExistence type="inferred from homology"/>
<sequence length="495" mass="54750">MQKYIHINPEDNVIVAVDKLMKGEQVLLDGFSLEIEEDIPAGHKVALQDFQPGTRIVKYGYPIGHAREFIRKGSWVNEKNIWTNLEGLQEYTYTPQTVPKPLSFESLSFLGYRRKNGDVGIRNEIWIIPTVGCVNGIVGQLASELQKETRGKGVDAIVSFPHNYGCSQLGRDHENTRKILRDMVLHPNVGAVLIVGLGCENNQISEFREMLGDYDAQRIRFMETQYVDDEIETGMQILRELYCIASTDQRIEIPMSELKIGLKCGGSDGFSGITANPLLGVFSDYLVAQGGTAVLTEVPEMFGAETILMNRCESEAVFERTVHLINNFKSYFIENKQAIYENPSPGNKAGGISTLEEKSLGCTQKAGTSTVRNVLEYGERLVTKGLNLLSAPGNDLVASTALAAAGCHIVLFTTGRGTPFGTFVPTVKISTNSDLFSRKPNWIDFNAGVLLESKTMHSLSKEFISFLIDVVSGKLVNNELNNYREIAIFKTGVTL</sequence>
<dbReference type="SMART" id="SM00858">
    <property type="entry name" value="SAF"/>
    <property type="match status" value="1"/>
</dbReference>
<dbReference type="EC" id="4.2.1.7" evidence="4"/>
<dbReference type="InterPro" id="IPR044144">
    <property type="entry name" value="SAF_UxaA/GarD"/>
</dbReference>
<dbReference type="Pfam" id="PF08666">
    <property type="entry name" value="SAF"/>
    <property type="match status" value="1"/>
</dbReference>
<dbReference type="InterPro" id="IPR013974">
    <property type="entry name" value="SAF"/>
</dbReference>
<dbReference type="PANTHER" id="PTHR30536:SF5">
    <property type="entry name" value="ALTRONATE DEHYDRATASE"/>
    <property type="match status" value="1"/>
</dbReference>
<dbReference type="EMBL" id="CACRUT010000035">
    <property type="protein sequence ID" value="VYU70947.1"/>
    <property type="molecule type" value="Genomic_DNA"/>
</dbReference>
<dbReference type="GO" id="GO:0019698">
    <property type="term" value="P:D-galacturonate catabolic process"/>
    <property type="evidence" value="ECO:0007669"/>
    <property type="project" value="TreeGrafter"/>
</dbReference>
<dbReference type="Pfam" id="PF20629">
    <property type="entry name" value="GD_AH_C"/>
    <property type="match status" value="1"/>
</dbReference>
<feature type="domain" description="SAF" evidence="3">
    <location>
        <begin position="11"/>
        <end position="82"/>
    </location>
</feature>